<dbReference type="Proteomes" id="UP001218218">
    <property type="component" value="Unassembled WGS sequence"/>
</dbReference>
<dbReference type="SUPFAM" id="SSF49879">
    <property type="entry name" value="SMAD/FHA domain"/>
    <property type="match status" value="1"/>
</dbReference>
<organism evidence="1 2">
    <name type="scientific">Mycena albidolilacea</name>
    <dbReference type="NCBI Taxonomy" id="1033008"/>
    <lineage>
        <taxon>Eukaryota</taxon>
        <taxon>Fungi</taxon>
        <taxon>Dikarya</taxon>
        <taxon>Basidiomycota</taxon>
        <taxon>Agaricomycotina</taxon>
        <taxon>Agaricomycetes</taxon>
        <taxon>Agaricomycetidae</taxon>
        <taxon>Agaricales</taxon>
        <taxon>Marasmiineae</taxon>
        <taxon>Mycenaceae</taxon>
        <taxon>Mycena</taxon>
    </lineage>
</organism>
<evidence type="ECO:0000313" key="1">
    <source>
        <dbReference type="EMBL" id="KAJ7314165.1"/>
    </source>
</evidence>
<dbReference type="EMBL" id="JARIHO010000068">
    <property type="protein sequence ID" value="KAJ7314165.1"/>
    <property type="molecule type" value="Genomic_DNA"/>
</dbReference>
<name>A0AAD7EDC1_9AGAR</name>
<comment type="caution">
    <text evidence="1">The sequence shown here is derived from an EMBL/GenBank/DDBJ whole genome shotgun (WGS) entry which is preliminary data.</text>
</comment>
<dbReference type="AlphaFoldDB" id="A0AAD7EDC1"/>
<evidence type="ECO:0000313" key="2">
    <source>
        <dbReference type="Proteomes" id="UP001218218"/>
    </source>
</evidence>
<keyword evidence="2" id="KW-1185">Reference proteome</keyword>
<proteinExistence type="predicted"/>
<dbReference type="InterPro" id="IPR008984">
    <property type="entry name" value="SMAD_FHA_dom_sf"/>
</dbReference>
<accession>A0AAD7EDC1</accession>
<sequence>MRSDDGPVPYSPNPTVPGLYLLPLDDSFLPSKRIPLPPHVRVRVSRQLNQKSAPSPANGVFESRGLSRQHEEAWVENGRVLIRDVKSLNGRSGMASPSVWKASSRTPATGLISSAILPLGRGSIAVEPKLATRWALSICTGVRASDVVSTTHARAVGYTLPAPHRALPLEVGVAHTVRMSRVPSEFYVVCAQIALAPVTGRTG</sequence>
<reference evidence="1" key="1">
    <citation type="submission" date="2023-03" db="EMBL/GenBank/DDBJ databases">
        <title>Massive genome expansion in bonnet fungi (Mycena s.s.) driven by repeated elements and novel gene families across ecological guilds.</title>
        <authorList>
            <consortium name="Lawrence Berkeley National Laboratory"/>
            <person name="Harder C.B."/>
            <person name="Miyauchi S."/>
            <person name="Viragh M."/>
            <person name="Kuo A."/>
            <person name="Thoen E."/>
            <person name="Andreopoulos B."/>
            <person name="Lu D."/>
            <person name="Skrede I."/>
            <person name="Drula E."/>
            <person name="Henrissat B."/>
            <person name="Morin E."/>
            <person name="Kohler A."/>
            <person name="Barry K."/>
            <person name="LaButti K."/>
            <person name="Morin E."/>
            <person name="Salamov A."/>
            <person name="Lipzen A."/>
            <person name="Mereny Z."/>
            <person name="Hegedus B."/>
            <person name="Baldrian P."/>
            <person name="Stursova M."/>
            <person name="Weitz H."/>
            <person name="Taylor A."/>
            <person name="Grigoriev I.V."/>
            <person name="Nagy L.G."/>
            <person name="Martin F."/>
            <person name="Kauserud H."/>
        </authorList>
    </citation>
    <scope>NUCLEOTIDE SEQUENCE</scope>
    <source>
        <strain evidence="1">CBHHK002</strain>
    </source>
</reference>
<protein>
    <submittedName>
        <fullName evidence="1">Uncharacterized protein</fullName>
    </submittedName>
</protein>
<gene>
    <name evidence="1" type="ORF">DFH08DRAFT_972917</name>
</gene>